<accession>A0A2S6GKX5</accession>
<dbReference type="RefSeq" id="WP_104480862.1">
    <property type="nucleotide sequence ID" value="NZ_CP154825.1"/>
</dbReference>
<dbReference type="InterPro" id="IPR036629">
    <property type="entry name" value="YjbJ_sf"/>
</dbReference>
<evidence type="ECO:0000256" key="1">
    <source>
        <dbReference type="ARBA" id="ARBA00009129"/>
    </source>
</evidence>
<evidence type="ECO:0000259" key="3">
    <source>
        <dbReference type="Pfam" id="PF05532"/>
    </source>
</evidence>
<evidence type="ECO:0000256" key="2">
    <source>
        <dbReference type="SAM" id="MobiDB-lite"/>
    </source>
</evidence>
<organism evidence="4 5">
    <name type="scientific">Actinokineospora auranticolor</name>
    <dbReference type="NCBI Taxonomy" id="155976"/>
    <lineage>
        <taxon>Bacteria</taxon>
        <taxon>Bacillati</taxon>
        <taxon>Actinomycetota</taxon>
        <taxon>Actinomycetes</taxon>
        <taxon>Pseudonocardiales</taxon>
        <taxon>Pseudonocardiaceae</taxon>
        <taxon>Actinokineospora</taxon>
    </lineage>
</organism>
<comment type="caution">
    <text evidence="4">The sequence shown here is derived from an EMBL/GenBank/DDBJ whole genome shotgun (WGS) entry which is preliminary data.</text>
</comment>
<dbReference type="OrthoDB" id="3699988at2"/>
<dbReference type="Proteomes" id="UP000239203">
    <property type="component" value="Unassembled WGS sequence"/>
</dbReference>
<evidence type="ECO:0000313" key="5">
    <source>
        <dbReference type="Proteomes" id="UP000239203"/>
    </source>
</evidence>
<keyword evidence="5" id="KW-1185">Reference proteome</keyword>
<feature type="region of interest" description="Disordered" evidence="2">
    <location>
        <begin position="18"/>
        <end position="70"/>
    </location>
</feature>
<dbReference type="Gene3D" id="1.10.1470.10">
    <property type="entry name" value="YjbJ"/>
    <property type="match status" value="1"/>
</dbReference>
<dbReference type="AlphaFoldDB" id="A0A2S6GKX5"/>
<feature type="domain" description="CsbD-like" evidence="3">
    <location>
        <begin position="5"/>
        <end position="55"/>
    </location>
</feature>
<dbReference type="InterPro" id="IPR008462">
    <property type="entry name" value="CsbD"/>
</dbReference>
<dbReference type="Pfam" id="PF05532">
    <property type="entry name" value="CsbD"/>
    <property type="match status" value="1"/>
</dbReference>
<proteinExistence type="inferred from homology"/>
<dbReference type="EMBL" id="PTIX01000012">
    <property type="protein sequence ID" value="PPK65888.1"/>
    <property type="molecule type" value="Genomic_DNA"/>
</dbReference>
<gene>
    <name evidence="4" type="ORF">CLV40_112153</name>
</gene>
<protein>
    <submittedName>
        <fullName evidence="4">Uncharacterized protein YjbJ (UPF0337 family)</fullName>
    </submittedName>
</protein>
<reference evidence="4 5" key="1">
    <citation type="submission" date="2018-02" db="EMBL/GenBank/DDBJ databases">
        <title>Genomic Encyclopedia of Archaeal and Bacterial Type Strains, Phase II (KMG-II): from individual species to whole genera.</title>
        <authorList>
            <person name="Goeker M."/>
        </authorList>
    </citation>
    <scope>NUCLEOTIDE SEQUENCE [LARGE SCALE GENOMIC DNA]</scope>
    <source>
        <strain evidence="4 5">YU 961-1</strain>
    </source>
</reference>
<comment type="similarity">
    <text evidence="1">Belongs to the UPF0337 (CsbD) family.</text>
</comment>
<feature type="compositionally biased region" description="Basic and acidic residues" evidence="2">
    <location>
        <begin position="43"/>
        <end position="70"/>
    </location>
</feature>
<name>A0A2S6GKX5_9PSEU</name>
<dbReference type="SUPFAM" id="SSF69047">
    <property type="entry name" value="Hypothetical protein YjbJ"/>
    <property type="match status" value="1"/>
</dbReference>
<sequence>MGVFDKVKDKAEQVVGEAKEKLGQATGNRDLENSGKADQVSGEAKETGHDLRDKAAGAVHDAKDHLRNRH</sequence>
<evidence type="ECO:0000313" key="4">
    <source>
        <dbReference type="EMBL" id="PPK65888.1"/>
    </source>
</evidence>